<dbReference type="PROSITE" id="PS51387">
    <property type="entry name" value="FAD_PCMH"/>
    <property type="match status" value="1"/>
</dbReference>
<dbReference type="InterPro" id="IPR036318">
    <property type="entry name" value="FAD-bd_PCMH-like_sf"/>
</dbReference>
<keyword evidence="1" id="KW-0285">Flavoprotein</keyword>
<evidence type="ECO:0000313" key="3">
    <source>
        <dbReference type="EMBL" id="TWI64790.1"/>
    </source>
</evidence>
<dbReference type="Gene3D" id="3.30.390.50">
    <property type="entry name" value="CO dehydrogenase flavoprotein, C-terminal domain"/>
    <property type="match status" value="1"/>
</dbReference>
<dbReference type="SMART" id="SM01092">
    <property type="entry name" value="CO_deh_flav_C"/>
    <property type="match status" value="1"/>
</dbReference>
<dbReference type="PANTHER" id="PTHR42659:SF9">
    <property type="entry name" value="XANTHINE DEHYDROGENASE FAD-BINDING SUBUNIT XDHB-RELATED"/>
    <property type="match status" value="1"/>
</dbReference>
<dbReference type="AlphaFoldDB" id="A0A562R8Q2"/>
<dbReference type="InterPro" id="IPR005107">
    <property type="entry name" value="CO_DH_flav_C"/>
</dbReference>
<proteinExistence type="predicted"/>
<dbReference type="SUPFAM" id="SSF55447">
    <property type="entry name" value="CO dehydrogenase flavoprotein C-terminal domain-like"/>
    <property type="match status" value="1"/>
</dbReference>
<gene>
    <name evidence="3" type="ORF">LZ24_03127</name>
</gene>
<dbReference type="InterPro" id="IPR016167">
    <property type="entry name" value="FAD-bd_PCMH_sub1"/>
</dbReference>
<dbReference type="InterPro" id="IPR036683">
    <property type="entry name" value="CO_DH_flav_C_dom_sf"/>
</dbReference>
<dbReference type="GO" id="GO:0071949">
    <property type="term" value="F:FAD binding"/>
    <property type="evidence" value="ECO:0007669"/>
    <property type="project" value="InterPro"/>
</dbReference>
<dbReference type="Gene3D" id="3.30.465.10">
    <property type="match status" value="1"/>
</dbReference>
<sequence length="287" mass="30991">MNPVLFPRTEEMLLSMVKAYPEARFMAGGTDLLVALRQKQKALPPLIGLERMEGMGDILREGDEISIGAACTLKEVASHPLTRQHLPLLCQGADSVGGPALRNMATLGGNLCTASPAGDTLPALFLLEARPELLSEKGLRTLSMEAFITGPGRTALLPGELLHRIRIPIPPNAPIQHFEKVGNRNAMAIAVASLAALIRMEQGLVTQARLAWGSVGPKVIRSSEAEAALMGKPLREESLKEAAFYAQKAVQPISDIRASADYRKKVSASLLQRLILYRDSDDKGERS</sequence>
<reference evidence="3 4" key="1">
    <citation type="submission" date="2019-07" db="EMBL/GenBank/DDBJ databases">
        <title>Genome sequencing of 100 strains of the haloalkaliphilic chemolithoautotrophic sulfur-oxidizing bacterium Thioalkalivibrio.</title>
        <authorList>
            <person name="Muyzer G."/>
        </authorList>
    </citation>
    <scope>NUCLEOTIDE SEQUENCE [LARGE SCALE GENOMIC DNA]</scope>
    <source>
        <strain evidence="3 4">ASO4-4</strain>
    </source>
</reference>
<dbReference type="PANTHER" id="PTHR42659">
    <property type="entry name" value="XANTHINE DEHYDROGENASE SUBUNIT C-RELATED"/>
    <property type="match status" value="1"/>
</dbReference>
<dbReference type="RefSeq" id="WP_144686614.1">
    <property type="nucleotide sequence ID" value="NZ_VLLC01000041.1"/>
</dbReference>
<keyword evidence="4" id="KW-1185">Reference proteome</keyword>
<dbReference type="InterPro" id="IPR051312">
    <property type="entry name" value="Diverse_Substr_Oxidored"/>
</dbReference>
<name>A0A562R8Q2_9BACT</name>
<dbReference type="Gene3D" id="3.30.43.10">
    <property type="entry name" value="Uridine Diphospho-n-acetylenolpyruvylglucosamine Reductase, domain 2"/>
    <property type="match status" value="1"/>
</dbReference>
<evidence type="ECO:0000313" key="4">
    <source>
        <dbReference type="Proteomes" id="UP000318307"/>
    </source>
</evidence>
<keyword evidence="1" id="KW-0274">FAD</keyword>
<evidence type="ECO:0000259" key="2">
    <source>
        <dbReference type="PROSITE" id="PS51387"/>
    </source>
</evidence>
<dbReference type="Proteomes" id="UP000318307">
    <property type="component" value="Unassembled WGS sequence"/>
</dbReference>
<accession>A0A562R8Q2</accession>
<dbReference type="EMBL" id="VLLC01000041">
    <property type="protein sequence ID" value="TWI64790.1"/>
    <property type="molecule type" value="Genomic_DNA"/>
</dbReference>
<dbReference type="SUPFAM" id="SSF56176">
    <property type="entry name" value="FAD-binding/transporter-associated domain-like"/>
    <property type="match status" value="1"/>
</dbReference>
<dbReference type="Pfam" id="PF00941">
    <property type="entry name" value="FAD_binding_5"/>
    <property type="match status" value="1"/>
</dbReference>
<organism evidence="3 4">
    <name type="scientific">Desulfobotulus alkaliphilus</name>
    <dbReference type="NCBI Taxonomy" id="622671"/>
    <lineage>
        <taxon>Bacteria</taxon>
        <taxon>Pseudomonadati</taxon>
        <taxon>Thermodesulfobacteriota</taxon>
        <taxon>Desulfobacteria</taxon>
        <taxon>Desulfobacterales</taxon>
        <taxon>Desulfobacteraceae</taxon>
        <taxon>Desulfobotulus</taxon>
    </lineage>
</organism>
<feature type="domain" description="FAD-binding PCMH-type" evidence="2">
    <location>
        <begin position="1"/>
        <end position="172"/>
    </location>
</feature>
<dbReference type="Pfam" id="PF03450">
    <property type="entry name" value="CO_deh_flav_C"/>
    <property type="match status" value="1"/>
</dbReference>
<dbReference type="InterPro" id="IPR016169">
    <property type="entry name" value="FAD-bd_PCMH_sub2"/>
</dbReference>
<protein>
    <submittedName>
        <fullName evidence="3">Xanthine dehydrogenase FAD-binding subunit</fullName>
    </submittedName>
</protein>
<evidence type="ECO:0000256" key="1">
    <source>
        <dbReference type="ARBA" id="ARBA00022827"/>
    </source>
</evidence>
<dbReference type="OrthoDB" id="9783813at2"/>
<dbReference type="InterPro" id="IPR002346">
    <property type="entry name" value="Mopterin_DH_FAD-bd"/>
</dbReference>
<comment type="caution">
    <text evidence="3">The sequence shown here is derived from an EMBL/GenBank/DDBJ whole genome shotgun (WGS) entry which is preliminary data.</text>
</comment>
<dbReference type="GO" id="GO:0016491">
    <property type="term" value="F:oxidoreductase activity"/>
    <property type="evidence" value="ECO:0007669"/>
    <property type="project" value="InterPro"/>
</dbReference>
<dbReference type="InterPro" id="IPR016166">
    <property type="entry name" value="FAD-bd_PCMH"/>
</dbReference>